<dbReference type="AlphaFoldDB" id="A0AAU9X386"/>
<sequence length="105" mass="12331">MKQHNTRLTACLVFIVLVSYFLGPVFSGTSCSLNQNSPRDVRPICLFARCPRRRRSNSKRTFKYKKARPHFKEDLQDFQITSQEDIDIPPAEARTLKHWKDDFQS</sequence>
<dbReference type="PROSITE" id="PS51257">
    <property type="entry name" value="PROKAR_LIPOPROTEIN"/>
    <property type="match status" value="1"/>
</dbReference>
<evidence type="ECO:0000256" key="1">
    <source>
        <dbReference type="SAM" id="SignalP"/>
    </source>
</evidence>
<gene>
    <name evidence="2" type="ORF">PMEA_00015976</name>
</gene>
<reference evidence="2 3" key="1">
    <citation type="submission" date="2022-05" db="EMBL/GenBank/DDBJ databases">
        <authorList>
            <consortium name="Genoscope - CEA"/>
            <person name="William W."/>
        </authorList>
    </citation>
    <scope>NUCLEOTIDE SEQUENCE [LARGE SCALE GENOMIC DNA]</scope>
</reference>
<organism evidence="2 3">
    <name type="scientific">Pocillopora meandrina</name>
    <dbReference type="NCBI Taxonomy" id="46732"/>
    <lineage>
        <taxon>Eukaryota</taxon>
        <taxon>Metazoa</taxon>
        <taxon>Cnidaria</taxon>
        <taxon>Anthozoa</taxon>
        <taxon>Hexacorallia</taxon>
        <taxon>Scleractinia</taxon>
        <taxon>Astrocoeniina</taxon>
        <taxon>Pocilloporidae</taxon>
        <taxon>Pocillopora</taxon>
    </lineage>
</organism>
<evidence type="ECO:0008006" key="4">
    <source>
        <dbReference type="Google" id="ProtNLM"/>
    </source>
</evidence>
<proteinExistence type="predicted"/>
<keyword evidence="3" id="KW-1185">Reference proteome</keyword>
<dbReference type="Proteomes" id="UP001159428">
    <property type="component" value="Unassembled WGS sequence"/>
</dbReference>
<feature type="chain" id="PRO_5043594565" description="Secreted protein" evidence="1">
    <location>
        <begin position="28"/>
        <end position="105"/>
    </location>
</feature>
<accession>A0AAU9X386</accession>
<comment type="caution">
    <text evidence="2">The sequence shown here is derived from an EMBL/GenBank/DDBJ whole genome shotgun (WGS) entry which is preliminary data.</text>
</comment>
<name>A0AAU9X386_9CNID</name>
<evidence type="ECO:0000313" key="3">
    <source>
        <dbReference type="Proteomes" id="UP001159428"/>
    </source>
</evidence>
<protein>
    <recommendedName>
        <fullName evidence="4">Secreted protein</fullName>
    </recommendedName>
</protein>
<feature type="signal peptide" evidence="1">
    <location>
        <begin position="1"/>
        <end position="27"/>
    </location>
</feature>
<dbReference type="EMBL" id="CALNXJ010000029">
    <property type="protein sequence ID" value="CAH3134987.1"/>
    <property type="molecule type" value="Genomic_DNA"/>
</dbReference>
<keyword evidence="1" id="KW-0732">Signal</keyword>
<evidence type="ECO:0000313" key="2">
    <source>
        <dbReference type="EMBL" id="CAH3134987.1"/>
    </source>
</evidence>